<comment type="caution">
    <text evidence="1">The sequence shown here is derived from an EMBL/GenBank/DDBJ whole genome shotgun (WGS) entry which is preliminary data.</text>
</comment>
<organism evidence="1 2">
    <name type="scientific">Senna tora</name>
    <dbReference type="NCBI Taxonomy" id="362788"/>
    <lineage>
        <taxon>Eukaryota</taxon>
        <taxon>Viridiplantae</taxon>
        <taxon>Streptophyta</taxon>
        <taxon>Embryophyta</taxon>
        <taxon>Tracheophyta</taxon>
        <taxon>Spermatophyta</taxon>
        <taxon>Magnoliopsida</taxon>
        <taxon>eudicotyledons</taxon>
        <taxon>Gunneridae</taxon>
        <taxon>Pentapetalae</taxon>
        <taxon>rosids</taxon>
        <taxon>fabids</taxon>
        <taxon>Fabales</taxon>
        <taxon>Fabaceae</taxon>
        <taxon>Caesalpinioideae</taxon>
        <taxon>Cassia clade</taxon>
        <taxon>Senna</taxon>
    </lineage>
</organism>
<proteinExistence type="predicted"/>
<keyword evidence="2" id="KW-1185">Reference proteome</keyword>
<accession>A0A834SZG0</accession>
<dbReference type="Proteomes" id="UP000634136">
    <property type="component" value="Unassembled WGS sequence"/>
</dbReference>
<gene>
    <name evidence="1" type="ORF">G2W53_033584</name>
</gene>
<dbReference type="AlphaFoldDB" id="A0A834SZG0"/>
<reference evidence="1" key="1">
    <citation type="submission" date="2020-09" db="EMBL/GenBank/DDBJ databases">
        <title>Genome-Enabled Discovery of Anthraquinone Biosynthesis in Senna tora.</title>
        <authorList>
            <person name="Kang S.-H."/>
            <person name="Pandey R.P."/>
            <person name="Lee C.-M."/>
            <person name="Sim J.-S."/>
            <person name="Jeong J.-T."/>
            <person name="Choi B.-S."/>
            <person name="Jung M."/>
            <person name="Ginzburg D."/>
            <person name="Zhao K."/>
            <person name="Won S.Y."/>
            <person name="Oh T.-J."/>
            <person name="Yu Y."/>
            <person name="Kim N.-H."/>
            <person name="Lee O.R."/>
            <person name="Lee T.-H."/>
            <person name="Bashyal P."/>
            <person name="Kim T.-S."/>
            <person name="Lee W.-H."/>
            <person name="Kawkins C."/>
            <person name="Kim C.-K."/>
            <person name="Kim J.S."/>
            <person name="Ahn B.O."/>
            <person name="Rhee S.Y."/>
            <person name="Sohng J.K."/>
        </authorList>
    </citation>
    <scope>NUCLEOTIDE SEQUENCE</scope>
    <source>
        <tissue evidence="1">Leaf</tissue>
    </source>
</reference>
<evidence type="ECO:0000313" key="2">
    <source>
        <dbReference type="Proteomes" id="UP000634136"/>
    </source>
</evidence>
<dbReference type="EMBL" id="JAAIUW010000010">
    <property type="protein sequence ID" value="KAF7812608.1"/>
    <property type="molecule type" value="Genomic_DNA"/>
</dbReference>
<sequence>MVLKQLVNNLDRVTLADNSNQLGFRVLVDVGEL</sequence>
<name>A0A834SZG0_9FABA</name>
<evidence type="ECO:0000313" key="1">
    <source>
        <dbReference type="EMBL" id="KAF7812608.1"/>
    </source>
</evidence>
<protein>
    <submittedName>
        <fullName evidence="1">Uncharacterized protein</fullName>
    </submittedName>
</protein>